<sequence>MDFSDLKDTLKTMHPGVAQRRLKDLQSNTALLNAMPFNGNHAGALCDVLQCIARKETSGYRNNMSLLEKCARKPSNITETMATFLDAETPISNEELIQTICFLSSKDKIQTLKKEALTSYEGQSFYDDLKKLYEPKDISSTKLRKLVDKSIDDIEPHDREVIYFHLTSGSLAPTLLSDIDRIAKRCDVDIVKQILDELPAHWETPGSPVEHLMAMLKSTPSRQGGESRKVHKHTADLGWHLRLISAQDAQTLVAAVDRASARLAIMPRHVARNYTTALQQLDSDDHDDYEKAKIVNTAIYENCARGGKALKKIVKEVERACRDDEAAPRHRKLPRGLLEASVDDLVDIHNALIEYLKEEGHDYEGSCVARREL</sequence>
<proteinExistence type="predicted"/>
<gene>
    <name evidence="1" type="ORF">PG993_007905</name>
</gene>
<evidence type="ECO:0000313" key="1">
    <source>
        <dbReference type="EMBL" id="KAK8039494.1"/>
    </source>
</evidence>
<protein>
    <submittedName>
        <fullName evidence="1">Uncharacterized protein</fullName>
    </submittedName>
</protein>
<keyword evidence="2" id="KW-1185">Reference proteome</keyword>
<evidence type="ECO:0000313" key="2">
    <source>
        <dbReference type="Proteomes" id="UP001444661"/>
    </source>
</evidence>
<dbReference type="EMBL" id="JAQQWK010000006">
    <property type="protein sequence ID" value="KAK8039494.1"/>
    <property type="molecule type" value="Genomic_DNA"/>
</dbReference>
<reference evidence="1 2" key="1">
    <citation type="submission" date="2023-01" db="EMBL/GenBank/DDBJ databases">
        <title>Analysis of 21 Apiospora genomes using comparative genomics revels a genus with tremendous synthesis potential of carbohydrate active enzymes and secondary metabolites.</title>
        <authorList>
            <person name="Sorensen T."/>
        </authorList>
    </citation>
    <scope>NUCLEOTIDE SEQUENCE [LARGE SCALE GENOMIC DNA]</scope>
    <source>
        <strain evidence="1 2">CBS 33761</strain>
    </source>
</reference>
<organism evidence="1 2">
    <name type="scientific">Apiospora rasikravindrae</name>
    <dbReference type="NCBI Taxonomy" id="990691"/>
    <lineage>
        <taxon>Eukaryota</taxon>
        <taxon>Fungi</taxon>
        <taxon>Dikarya</taxon>
        <taxon>Ascomycota</taxon>
        <taxon>Pezizomycotina</taxon>
        <taxon>Sordariomycetes</taxon>
        <taxon>Xylariomycetidae</taxon>
        <taxon>Amphisphaeriales</taxon>
        <taxon>Apiosporaceae</taxon>
        <taxon>Apiospora</taxon>
    </lineage>
</organism>
<comment type="caution">
    <text evidence="1">The sequence shown here is derived from an EMBL/GenBank/DDBJ whole genome shotgun (WGS) entry which is preliminary data.</text>
</comment>
<accession>A0ABR1SYU1</accession>
<name>A0ABR1SYU1_9PEZI</name>
<dbReference type="Proteomes" id="UP001444661">
    <property type="component" value="Unassembled WGS sequence"/>
</dbReference>